<evidence type="ECO:0000313" key="2">
    <source>
        <dbReference type="Proteomes" id="UP000030649"/>
    </source>
</evidence>
<dbReference type="AlphaFoldDB" id="U1MSD1"/>
<dbReference type="EMBL" id="KE356560">
    <property type="protein sequence ID" value="ERG93089.1"/>
    <property type="molecule type" value="Genomic_DNA"/>
</dbReference>
<sequence>MTTATSEIEIETPTPATTNGDVAVTVALTVISEEAQ</sequence>
<name>U1MSD1_9EURY</name>
<reference evidence="1 2" key="1">
    <citation type="journal article" date="2013" name="PLoS ONE">
        <title>Assembly-driven community genomics of a hypersaline microbial ecosystem.</title>
        <authorList>
            <person name="Podell S."/>
            <person name="Ugalde J.A."/>
            <person name="Narasingarao P."/>
            <person name="Banfield J.F."/>
            <person name="Heidelberg K.B."/>
            <person name="Allen E.E."/>
        </authorList>
    </citation>
    <scope>NUCLEOTIDE SEQUENCE [LARGE SCALE GENOMIC DNA]</scope>
    <source>
        <strain evidence="2">J07HQW1</strain>
    </source>
</reference>
<dbReference type="HOGENOM" id="CLU_3353876_0_0_2"/>
<protein>
    <submittedName>
        <fullName evidence="1">Uncharacterized protein</fullName>
    </submittedName>
</protein>
<gene>
    <name evidence="1" type="ORF">J07HQW1_03144</name>
</gene>
<proteinExistence type="predicted"/>
<evidence type="ECO:0000313" key="1">
    <source>
        <dbReference type="EMBL" id="ERG93089.1"/>
    </source>
</evidence>
<organism evidence="1 2">
    <name type="scientific">Haloquadratum walsbyi J07HQW1</name>
    <dbReference type="NCBI Taxonomy" id="1238424"/>
    <lineage>
        <taxon>Archaea</taxon>
        <taxon>Methanobacteriati</taxon>
        <taxon>Methanobacteriota</taxon>
        <taxon>Stenosarchaea group</taxon>
        <taxon>Halobacteria</taxon>
        <taxon>Halobacteriales</taxon>
        <taxon>Haloferacaceae</taxon>
        <taxon>Haloquadratum</taxon>
    </lineage>
</organism>
<dbReference type="Proteomes" id="UP000030649">
    <property type="component" value="Unassembled WGS sequence"/>
</dbReference>
<accession>U1MSD1</accession>